<dbReference type="Proteomes" id="UP000095094">
    <property type="component" value="Unassembled WGS sequence"/>
</dbReference>
<name>A0A1E5GD31_9ENTE</name>
<feature type="domain" description="HMA" evidence="1">
    <location>
        <begin position="1"/>
        <end position="66"/>
    </location>
</feature>
<dbReference type="PROSITE" id="PS50846">
    <property type="entry name" value="HMA_2"/>
    <property type="match status" value="1"/>
</dbReference>
<protein>
    <submittedName>
        <fullName evidence="2">Copper resistance protein CopZ</fullName>
    </submittedName>
</protein>
<dbReference type="PATRIC" id="fig|332950.4.peg.4056"/>
<evidence type="ECO:0000313" key="2">
    <source>
        <dbReference type="EMBL" id="OEG10636.1"/>
    </source>
</evidence>
<dbReference type="CDD" id="cd00371">
    <property type="entry name" value="HMA"/>
    <property type="match status" value="1"/>
</dbReference>
<accession>A0A1E5GD31</accession>
<comment type="caution">
    <text evidence="2">The sequence shown here is derived from an EMBL/GenBank/DDBJ whole genome shotgun (WGS) entry which is preliminary data.</text>
</comment>
<dbReference type="RefSeq" id="WP_069664417.1">
    <property type="nucleotide sequence ID" value="NZ_JBHUJJ010000001.1"/>
</dbReference>
<evidence type="ECO:0000259" key="1">
    <source>
        <dbReference type="PROSITE" id="PS50846"/>
    </source>
</evidence>
<proteinExistence type="predicted"/>
<dbReference type="OrthoDB" id="9813965at2"/>
<organism evidence="2 3">
    <name type="scientific">Enterococcus termitis</name>
    <dbReference type="NCBI Taxonomy" id="332950"/>
    <lineage>
        <taxon>Bacteria</taxon>
        <taxon>Bacillati</taxon>
        <taxon>Bacillota</taxon>
        <taxon>Bacilli</taxon>
        <taxon>Lactobacillales</taxon>
        <taxon>Enterococcaceae</taxon>
        <taxon>Enterococcus</taxon>
    </lineage>
</organism>
<dbReference type="SUPFAM" id="SSF55008">
    <property type="entry name" value="HMA, heavy metal-associated domain"/>
    <property type="match status" value="1"/>
</dbReference>
<dbReference type="InterPro" id="IPR006121">
    <property type="entry name" value="HMA_dom"/>
</dbReference>
<dbReference type="GO" id="GO:0046872">
    <property type="term" value="F:metal ion binding"/>
    <property type="evidence" value="ECO:0007669"/>
    <property type="project" value="InterPro"/>
</dbReference>
<gene>
    <name evidence="2" type="ORF">BCR25_09230</name>
</gene>
<dbReference type="Gene3D" id="3.30.70.100">
    <property type="match status" value="1"/>
</dbReference>
<dbReference type="InterPro" id="IPR036163">
    <property type="entry name" value="HMA_dom_sf"/>
</dbReference>
<keyword evidence="3" id="KW-1185">Reference proteome</keyword>
<dbReference type="AlphaFoldDB" id="A0A1E5GD31"/>
<dbReference type="EMBL" id="MIJY01000043">
    <property type="protein sequence ID" value="OEG10636.1"/>
    <property type="molecule type" value="Genomic_DNA"/>
</dbReference>
<sequence length="70" mass="7447">MEKTVEMAGLSCEGCAANVRERFEAVAGVQSVSIDLSRKTATVTSDQVVDKAALDQALADTKYKIVNELA</sequence>
<dbReference type="Pfam" id="PF00403">
    <property type="entry name" value="HMA"/>
    <property type="match status" value="1"/>
</dbReference>
<evidence type="ECO:0000313" key="3">
    <source>
        <dbReference type="Proteomes" id="UP000095094"/>
    </source>
</evidence>
<reference evidence="3" key="1">
    <citation type="submission" date="2016-09" db="EMBL/GenBank/DDBJ databases">
        <authorList>
            <person name="Gulvik C.A."/>
        </authorList>
    </citation>
    <scope>NUCLEOTIDE SEQUENCE [LARGE SCALE GENOMIC DNA]</scope>
    <source>
        <strain evidence="3">LMG 8895</strain>
    </source>
</reference>